<feature type="binding site" evidence="12">
    <location>
        <position position="112"/>
    </location>
    <ligand>
        <name>ATP</name>
        <dbReference type="ChEBI" id="CHEBI:30616"/>
    </ligand>
</feature>
<evidence type="ECO:0000256" key="12">
    <source>
        <dbReference type="PROSITE-ProRule" id="PRU10141"/>
    </source>
</evidence>
<evidence type="ECO:0000256" key="5">
    <source>
        <dbReference type="ARBA" id="ARBA00022729"/>
    </source>
</evidence>
<comment type="subcellular location">
    <subcellularLocation>
        <location evidence="1">Membrane</location>
        <topology evidence="1">Single-pass type I membrane protein</topology>
    </subcellularLocation>
</comment>
<comment type="similarity">
    <text evidence="13">Belongs to the protein kinase superfamily.</text>
</comment>
<keyword evidence="9" id="KW-1133">Transmembrane helix</keyword>
<dbReference type="InterPro" id="IPR000719">
    <property type="entry name" value="Prot_kinase_dom"/>
</dbReference>
<dbReference type="Gene3D" id="1.10.510.10">
    <property type="entry name" value="Transferase(Phosphotransferase) domain 1"/>
    <property type="match status" value="1"/>
</dbReference>
<evidence type="ECO:0000256" key="13">
    <source>
        <dbReference type="RuleBase" id="RU000304"/>
    </source>
</evidence>
<evidence type="ECO:0000256" key="7">
    <source>
        <dbReference type="ARBA" id="ARBA00022777"/>
    </source>
</evidence>
<dbReference type="GO" id="GO:0016020">
    <property type="term" value="C:membrane"/>
    <property type="evidence" value="ECO:0007669"/>
    <property type="project" value="UniProtKB-SubCell"/>
</dbReference>
<feature type="region of interest" description="Disordered" evidence="14">
    <location>
        <begin position="347"/>
        <end position="373"/>
    </location>
</feature>
<evidence type="ECO:0000313" key="17">
    <source>
        <dbReference type="Proteomes" id="UP000237000"/>
    </source>
</evidence>
<evidence type="ECO:0000256" key="9">
    <source>
        <dbReference type="ARBA" id="ARBA00022989"/>
    </source>
</evidence>
<keyword evidence="8 12" id="KW-0067">ATP-binding</keyword>
<evidence type="ECO:0000256" key="4">
    <source>
        <dbReference type="ARBA" id="ARBA00022692"/>
    </source>
</evidence>
<dbReference type="FunFam" id="1.10.510.10:FF:000590">
    <property type="entry name" value="PR5-like receptor kinase"/>
    <property type="match status" value="1"/>
</dbReference>
<reference evidence="17" key="1">
    <citation type="submission" date="2016-06" db="EMBL/GenBank/DDBJ databases">
        <title>Parallel loss of symbiosis genes in relatives of nitrogen-fixing non-legume Parasponia.</title>
        <authorList>
            <person name="Van Velzen R."/>
            <person name="Holmer R."/>
            <person name="Bu F."/>
            <person name="Rutten L."/>
            <person name="Van Zeijl A."/>
            <person name="Liu W."/>
            <person name="Santuari L."/>
            <person name="Cao Q."/>
            <person name="Sharma T."/>
            <person name="Shen D."/>
            <person name="Roswanjaya Y."/>
            <person name="Wardhani T."/>
            <person name="Kalhor M.S."/>
            <person name="Jansen J."/>
            <person name="Van den Hoogen J."/>
            <person name="Gungor B."/>
            <person name="Hartog M."/>
            <person name="Hontelez J."/>
            <person name="Verver J."/>
            <person name="Yang W.-C."/>
            <person name="Schijlen E."/>
            <person name="Repin R."/>
            <person name="Schilthuizen M."/>
            <person name="Schranz E."/>
            <person name="Heidstra R."/>
            <person name="Miyata K."/>
            <person name="Fedorova E."/>
            <person name="Kohlen W."/>
            <person name="Bisseling T."/>
            <person name="Smit S."/>
            <person name="Geurts R."/>
        </authorList>
    </citation>
    <scope>NUCLEOTIDE SEQUENCE [LARGE SCALE GENOMIC DNA]</scope>
    <source>
        <strain evidence="17">cv. RG33-2</strain>
    </source>
</reference>
<dbReference type="PROSITE" id="PS00107">
    <property type="entry name" value="PROTEIN_KINASE_ATP"/>
    <property type="match status" value="1"/>
</dbReference>
<evidence type="ECO:0000256" key="8">
    <source>
        <dbReference type="ARBA" id="ARBA00022840"/>
    </source>
</evidence>
<dbReference type="FunCoup" id="A0A2P5EN27">
    <property type="interactions" value="472"/>
</dbReference>
<keyword evidence="4" id="KW-0812">Transmembrane</keyword>
<dbReference type="Pfam" id="PF00069">
    <property type="entry name" value="Pkinase"/>
    <property type="match status" value="1"/>
</dbReference>
<keyword evidence="6 12" id="KW-0547">Nucleotide-binding</keyword>
<evidence type="ECO:0000256" key="1">
    <source>
        <dbReference type="ARBA" id="ARBA00004479"/>
    </source>
</evidence>
<dbReference type="Proteomes" id="UP000237000">
    <property type="component" value="Unassembled WGS sequence"/>
</dbReference>
<dbReference type="PANTHER" id="PTHR27009">
    <property type="entry name" value="RUST RESISTANCE KINASE LR10-RELATED"/>
    <property type="match status" value="1"/>
</dbReference>
<dbReference type="InParanoid" id="A0A2P5EN27"/>
<keyword evidence="17" id="KW-1185">Reference proteome</keyword>
<keyword evidence="7 16" id="KW-0418">Kinase</keyword>
<dbReference type="STRING" id="63057.A0A2P5EN27"/>
<accession>A0A2P5EN27</accession>
<dbReference type="PROSITE" id="PS50011">
    <property type="entry name" value="PROTEIN_KINASE_DOM"/>
    <property type="match status" value="1"/>
</dbReference>
<protein>
    <submittedName>
        <fullName evidence="16">Serine/threonine protein kinase</fullName>
    </submittedName>
</protein>
<keyword evidence="2 13" id="KW-0723">Serine/threonine-protein kinase</keyword>
<dbReference type="SMART" id="SM00220">
    <property type="entry name" value="S_TKc"/>
    <property type="match status" value="1"/>
</dbReference>
<feature type="domain" description="Protein kinase" evidence="15">
    <location>
        <begin position="84"/>
        <end position="342"/>
    </location>
</feature>
<gene>
    <name evidence="16" type="ORF">TorRG33x02_172040</name>
</gene>
<organism evidence="16 17">
    <name type="scientific">Trema orientale</name>
    <name type="common">Charcoal tree</name>
    <name type="synonym">Celtis orientalis</name>
    <dbReference type="NCBI Taxonomy" id="63057"/>
    <lineage>
        <taxon>Eukaryota</taxon>
        <taxon>Viridiplantae</taxon>
        <taxon>Streptophyta</taxon>
        <taxon>Embryophyta</taxon>
        <taxon>Tracheophyta</taxon>
        <taxon>Spermatophyta</taxon>
        <taxon>Magnoliopsida</taxon>
        <taxon>eudicotyledons</taxon>
        <taxon>Gunneridae</taxon>
        <taxon>Pentapetalae</taxon>
        <taxon>rosids</taxon>
        <taxon>fabids</taxon>
        <taxon>Rosales</taxon>
        <taxon>Cannabaceae</taxon>
        <taxon>Trema</taxon>
    </lineage>
</organism>
<dbReference type="GO" id="GO:0005524">
    <property type="term" value="F:ATP binding"/>
    <property type="evidence" value="ECO:0007669"/>
    <property type="project" value="UniProtKB-UniRule"/>
</dbReference>
<dbReference type="InterPro" id="IPR008271">
    <property type="entry name" value="Ser/Thr_kinase_AS"/>
</dbReference>
<dbReference type="InterPro" id="IPR011009">
    <property type="entry name" value="Kinase-like_dom_sf"/>
</dbReference>
<dbReference type="OrthoDB" id="1560977at2759"/>
<sequence length="373" mass="42206">MKRLLLGTLAGISGITIATITIAARIGILTAVILCGLRKRSSIAFIFFWKKQNQNYENVEAFLRNYRPLQVKRYSYSDIKKMTNSFIEKLGKGGFGDVYKGNLDDGRLVAVKVLNQSKGDDGKDFINEGAKKALIYEFMPNGSLEKFIFNDNATEESCGLDWETNYQISLGIARGLEYLHRDCNTRILHFDIKPHNILLDADFVPKISDFGLAKICTRKESLISMLGPRGTIGYIAPEVFNRNFGGVSHKSDVYSYGMMILEMVGGRKNVNVRGDNTSEIYFPHWIYKRLELDEELGLKRITNEEDRMRVKKMIIVSLWCIQTDPSHRPTMSRVKEMLEGSLNSLEVPPKRFLSSPSRSPPAESSKTFVSSLS</sequence>
<keyword evidence="10" id="KW-0472">Membrane</keyword>
<proteinExistence type="inferred from homology"/>
<evidence type="ECO:0000256" key="14">
    <source>
        <dbReference type="SAM" id="MobiDB-lite"/>
    </source>
</evidence>
<keyword evidence="3" id="KW-0808">Transferase</keyword>
<dbReference type="EMBL" id="JXTC01000123">
    <property type="protein sequence ID" value="PON86957.1"/>
    <property type="molecule type" value="Genomic_DNA"/>
</dbReference>
<evidence type="ECO:0000259" key="15">
    <source>
        <dbReference type="PROSITE" id="PS50011"/>
    </source>
</evidence>
<evidence type="ECO:0000256" key="10">
    <source>
        <dbReference type="ARBA" id="ARBA00023136"/>
    </source>
</evidence>
<comment type="caution">
    <text evidence="16">The sequence shown here is derived from an EMBL/GenBank/DDBJ whole genome shotgun (WGS) entry which is preliminary data.</text>
</comment>
<dbReference type="SUPFAM" id="SSF56112">
    <property type="entry name" value="Protein kinase-like (PK-like)"/>
    <property type="match status" value="1"/>
</dbReference>
<evidence type="ECO:0000256" key="6">
    <source>
        <dbReference type="ARBA" id="ARBA00022741"/>
    </source>
</evidence>
<dbReference type="Gene3D" id="3.30.200.20">
    <property type="entry name" value="Phosphorylase Kinase, domain 1"/>
    <property type="match status" value="1"/>
</dbReference>
<name>A0A2P5EN27_TREOI</name>
<evidence type="ECO:0000313" key="16">
    <source>
        <dbReference type="EMBL" id="PON86957.1"/>
    </source>
</evidence>
<keyword evidence="5" id="KW-0732">Signal</keyword>
<dbReference type="GO" id="GO:0004674">
    <property type="term" value="F:protein serine/threonine kinase activity"/>
    <property type="evidence" value="ECO:0007669"/>
    <property type="project" value="UniProtKB-KW"/>
</dbReference>
<dbReference type="AlphaFoldDB" id="A0A2P5EN27"/>
<dbReference type="InterPro" id="IPR017441">
    <property type="entry name" value="Protein_kinase_ATP_BS"/>
</dbReference>
<dbReference type="PROSITE" id="PS00108">
    <property type="entry name" value="PROTEIN_KINASE_ST"/>
    <property type="match status" value="1"/>
</dbReference>
<keyword evidence="11" id="KW-0325">Glycoprotein</keyword>
<feature type="compositionally biased region" description="Low complexity" evidence="14">
    <location>
        <begin position="354"/>
        <end position="365"/>
    </location>
</feature>
<evidence type="ECO:0000256" key="2">
    <source>
        <dbReference type="ARBA" id="ARBA00022527"/>
    </source>
</evidence>
<evidence type="ECO:0000256" key="3">
    <source>
        <dbReference type="ARBA" id="ARBA00022679"/>
    </source>
</evidence>
<dbReference type="InterPro" id="IPR045874">
    <property type="entry name" value="LRK10/LRL21-25-like"/>
</dbReference>
<evidence type="ECO:0000256" key="11">
    <source>
        <dbReference type="ARBA" id="ARBA00023180"/>
    </source>
</evidence>